<proteinExistence type="predicted"/>
<dbReference type="Proteomes" id="UP001189143">
    <property type="component" value="Unassembled WGS sequence"/>
</dbReference>
<evidence type="ECO:0000313" key="1">
    <source>
        <dbReference type="EMBL" id="CAI3539596.1"/>
    </source>
</evidence>
<organism evidence="1 2">
    <name type="scientific">Clostridium neonatale</name>
    <dbReference type="NCBI Taxonomy" id="137838"/>
    <lineage>
        <taxon>Bacteria</taxon>
        <taxon>Bacillati</taxon>
        <taxon>Bacillota</taxon>
        <taxon>Clostridia</taxon>
        <taxon>Eubacteriales</taxon>
        <taxon>Clostridiaceae</taxon>
        <taxon>Clostridium</taxon>
    </lineage>
</organism>
<accession>A0AAD2DBE8</accession>
<dbReference type="EMBL" id="CAMTCP010000011">
    <property type="protein sequence ID" value="CAI3539596.1"/>
    <property type="molecule type" value="Genomic_DNA"/>
</dbReference>
<gene>
    <name evidence="1" type="ORF">CNEO2_100106</name>
</gene>
<protein>
    <submittedName>
        <fullName evidence="1">Uncharacterized protein</fullName>
    </submittedName>
</protein>
<evidence type="ECO:0000313" key="2">
    <source>
        <dbReference type="Proteomes" id="UP001189143"/>
    </source>
</evidence>
<name>A0AAD2DBE8_9CLOT</name>
<comment type="caution">
    <text evidence="1">The sequence shown here is derived from an EMBL/GenBank/DDBJ whole genome shotgun (WGS) entry which is preliminary data.</text>
</comment>
<dbReference type="RefSeq" id="WP_230141535.1">
    <property type="nucleotide sequence ID" value="NZ_CAKJVF010000172.1"/>
</dbReference>
<sequence length="273" mass="31891">MRAGIRQKLIDADIGIVDCYEPNVPNKETQKPYAVVVQSDDIKNNETVGYKRTIEIYFYVDRASFKKLDEIVNNAIPALHLQTIEDPKTNELFTCIFNGIVGQDGIDDEWNALYRGLQFNVIALHHENDVNNDKWLDSLKEFTNKILEHSVYLNTFQSDFDVPSILWRVKSQTKERLNYSLVKENKTLICHIVSNSKSQISEIIDTIENNLIDSYKIPYIDGVRRYLTIESINEDRDADMFTQGQLTVEFFRYRQIERNVQLINEIHHRGQLK</sequence>
<reference evidence="1" key="1">
    <citation type="submission" date="2022-10" db="EMBL/GenBank/DDBJ databases">
        <authorList>
            <person name="Aires J."/>
            <person name="Mesa V."/>
        </authorList>
    </citation>
    <scope>NUCLEOTIDE SEQUENCE</scope>
    <source>
        <strain evidence="1">Clostridium neonatale JD116</strain>
    </source>
</reference>
<dbReference type="AlphaFoldDB" id="A0AAD2DBE8"/>